<comment type="similarity">
    <text evidence="7">Belongs to the binding-protein-dependent transport system permease family.</text>
</comment>
<feature type="transmembrane region" description="Helical" evidence="7">
    <location>
        <begin position="137"/>
        <end position="157"/>
    </location>
</feature>
<keyword evidence="10" id="KW-1185">Reference proteome</keyword>
<keyword evidence="4 7" id="KW-0812">Transmembrane</keyword>
<feature type="domain" description="ABC transmembrane type-1" evidence="8">
    <location>
        <begin position="98"/>
        <end position="288"/>
    </location>
</feature>
<dbReference type="PROSITE" id="PS50928">
    <property type="entry name" value="ABC_TM1"/>
    <property type="match status" value="1"/>
</dbReference>
<dbReference type="GO" id="GO:0055085">
    <property type="term" value="P:transmembrane transport"/>
    <property type="evidence" value="ECO:0007669"/>
    <property type="project" value="InterPro"/>
</dbReference>
<dbReference type="PANTHER" id="PTHR43386">
    <property type="entry name" value="OLIGOPEPTIDE TRANSPORT SYSTEM PERMEASE PROTEIN APPC"/>
    <property type="match status" value="1"/>
</dbReference>
<feature type="transmembrane region" description="Helical" evidence="7">
    <location>
        <begin position="102"/>
        <end position="125"/>
    </location>
</feature>
<evidence type="ECO:0000313" key="10">
    <source>
        <dbReference type="Proteomes" id="UP000655208"/>
    </source>
</evidence>
<dbReference type="RefSeq" id="WP_188940554.1">
    <property type="nucleotide sequence ID" value="NZ_BMNA01000002.1"/>
</dbReference>
<dbReference type="Gene3D" id="1.10.3720.10">
    <property type="entry name" value="MetI-like"/>
    <property type="match status" value="1"/>
</dbReference>
<evidence type="ECO:0000313" key="9">
    <source>
        <dbReference type="EMBL" id="GGL93579.1"/>
    </source>
</evidence>
<reference evidence="9" key="1">
    <citation type="journal article" date="2014" name="Int. J. Syst. Evol. Microbiol.">
        <title>Complete genome sequence of Corynebacterium casei LMG S-19264T (=DSM 44701T), isolated from a smear-ripened cheese.</title>
        <authorList>
            <consortium name="US DOE Joint Genome Institute (JGI-PGF)"/>
            <person name="Walter F."/>
            <person name="Albersmeier A."/>
            <person name="Kalinowski J."/>
            <person name="Ruckert C."/>
        </authorList>
    </citation>
    <scope>NUCLEOTIDE SEQUENCE</scope>
    <source>
        <strain evidence="9">CGMCC 4.7308</strain>
    </source>
</reference>
<dbReference type="SUPFAM" id="SSF161098">
    <property type="entry name" value="MetI-like"/>
    <property type="match status" value="1"/>
</dbReference>
<keyword evidence="5 7" id="KW-1133">Transmembrane helix</keyword>
<comment type="caution">
    <text evidence="9">The sequence shown here is derived from an EMBL/GenBank/DDBJ whole genome shotgun (WGS) entry which is preliminary data.</text>
</comment>
<dbReference type="EMBL" id="BMNA01000002">
    <property type="protein sequence ID" value="GGL93579.1"/>
    <property type="molecule type" value="Genomic_DNA"/>
</dbReference>
<proteinExistence type="inferred from homology"/>
<dbReference type="InterPro" id="IPR050366">
    <property type="entry name" value="BP-dependent_transpt_permease"/>
</dbReference>
<comment type="subcellular location">
    <subcellularLocation>
        <location evidence="1 7">Cell membrane</location>
        <topology evidence="1 7">Multi-pass membrane protein</topology>
    </subcellularLocation>
</comment>
<evidence type="ECO:0000259" key="8">
    <source>
        <dbReference type="PROSITE" id="PS50928"/>
    </source>
</evidence>
<feature type="transmembrane region" description="Helical" evidence="7">
    <location>
        <begin position="264"/>
        <end position="288"/>
    </location>
</feature>
<evidence type="ECO:0000256" key="6">
    <source>
        <dbReference type="ARBA" id="ARBA00023136"/>
    </source>
</evidence>
<dbReference type="AlphaFoldDB" id="A0A917SR75"/>
<keyword evidence="2 7" id="KW-0813">Transport</keyword>
<evidence type="ECO:0000256" key="3">
    <source>
        <dbReference type="ARBA" id="ARBA00022475"/>
    </source>
</evidence>
<feature type="transmembrane region" description="Helical" evidence="7">
    <location>
        <begin position="35"/>
        <end position="57"/>
    </location>
</feature>
<dbReference type="InterPro" id="IPR035906">
    <property type="entry name" value="MetI-like_sf"/>
</dbReference>
<name>A0A917SR75_9ACTN</name>
<feature type="transmembrane region" description="Helical" evidence="7">
    <location>
        <begin position="211"/>
        <end position="244"/>
    </location>
</feature>
<sequence>MAEPVSTATGPAVSPEPAQAAVAPLPAAERRRPGALLVTGGTIVALVVVVAVVSFFWTPWSTIYTDVLHWHAGPGTAGHLLGTDIRGRDVASLLMAGAQTTLYVGLLAVGIAAVVGTPLGILAGMTSRRWTEVILRITDLWLAFPALLLALTFATIWKSSLTSAMIAIGVATIPSFIRVVRSGTVVVMSSDYVQAARVAGRRGPAIAVRHVLPNVMGLVIVQVSVAYAIAILAEAALSYLGLGAGPTTPSWGRMLFENSSLLQAGYPVVLLWPGLAVALAVLGFNLLGDGLRDRLDPRLVGR</sequence>
<dbReference type="Proteomes" id="UP000655208">
    <property type="component" value="Unassembled WGS sequence"/>
</dbReference>
<keyword evidence="6 7" id="KW-0472">Membrane</keyword>
<dbReference type="PANTHER" id="PTHR43386:SF25">
    <property type="entry name" value="PEPTIDE ABC TRANSPORTER PERMEASE PROTEIN"/>
    <property type="match status" value="1"/>
</dbReference>
<evidence type="ECO:0000256" key="4">
    <source>
        <dbReference type="ARBA" id="ARBA00022692"/>
    </source>
</evidence>
<evidence type="ECO:0000256" key="1">
    <source>
        <dbReference type="ARBA" id="ARBA00004651"/>
    </source>
</evidence>
<dbReference type="CDD" id="cd06261">
    <property type="entry name" value="TM_PBP2"/>
    <property type="match status" value="1"/>
</dbReference>
<dbReference type="GO" id="GO:0005886">
    <property type="term" value="C:plasma membrane"/>
    <property type="evidence" value="ECO:0007669"/>
    <property type="project" value="UniProtKB-SubCell"/>
</dbReference>
<keyword evidence="3" id="KW-1003">Cell membrane</keyword>
<protein>
    <submittedName>
        <fullName evidence="9">Peptide ABC transporter permease</fullName>
    </submittedName>
</protein>
<evidence type="ECO:0000256" key="5">
    <source>
        <dbReference type="ARBA" id="ARBA00022989"/>
    </source>
</evidence>
<reference evidence="9" key="2">
    <citation type="submission" date="2020-09" db="EMBL/GenBank/DDBJ databases">
        <authorList>
            <person name="Sun Q."/>
            <person name="Zhou Y."/>
        </authorList>
    </citation>
    <scope>NUCLEOTIDE SEQUENCE</scope>
    <source>
        <strain evidence="9">CGMCC 4.7308</strain>
    </source>
</reference>
<feature type="transmembrane region" description="Helical" evidence="7">
    <location>
        <begin position="163"/>
        <end position="180"/>
    </location>
</feature>
<evidence type="ECO:0000256" key="7">
    <source>
        <dbReference type="RuleBase" id="RU363032"/>
    </source>
</evidence>
<dbReference type="InterPro" id="IPR000515">
    <property type="entry name" value="MetI-like"/>
</dbReference>
<organism evidence="9 10">
    <name type="scientific">Nakamurella endophytica</name>
    <dbReference type="NCBI Taxonomy" id="1748367"/>
    <lineage>
        <taxon>Bacteria</taxon>
        <taxon>Bacillati</taxon>
        <taxon>Actinomycetota</taxon>
        <taxon>Actinomycetes</taxon>
        <taxon>Nakamurellales</taxon>
        <taxon>Nakamurellaceae</taxon>
        <taxon>Nakamurella</taxon>
    </lineage>
</organism>
<evidence type="ECO:0000256" key="2">
    <source>
        <dbReference type="ARBA" id="ARBA00022448"/>
    </source>
</evidence>
<accession>A0A917SR75</accession>
<gene>
    <name evidence="9" type="ORF">GCM10011594_11810</name>
</gene>
<dbReference type="Pfam" id="PF00528">
    <property type="entry name" value="BPD_transp_1"/>
    <property type="match status" value="1"/>
</dbReference>